<dbReference type="GO" id="GO:0071973">
    <property type="term" value="P:bacterial-type flagellum-dependent cell motility"/>
    <property type="evidence" value="ECO:0007669"/>
    <property type="project" value="UniProtKB-UniRule"/>
</dbReference>
<keyword evidence="9" id="KW-0282">Flagellum</keyword>
<feature type="compositionally biased region" description="Low complexity" evidence="5">
    <location>
        <begin position="55"/>
        <end position="74"/>
    </location>
</feature>
<dbReference type="AlphaFoldDB" id="A0A845ASN3"/>
<evidence type="ECO:0000256" key="1">
    <source>
        <dbReference type="ARBA" id="ARBA00004117"/>
    </source>
</evidence>
<evidence type="ECO:0000313" key="10">
    <source>
        <dbReference type="Proteomes" id="UP000446786"/>
    </source>
</evidence>
<dbReference type="EMBL" id="WTYE01000001">
    <property type="protein sequence ID" value="MXP33320.1"/>
    <property type="molecule type" value="Genomic_DNA"/>
</dbReference>
<keyword evidence="10" id="KW-1185">Reference proteome</keyword>
<keyword evidence="9" id="KW-0969">Cilium</keyword>
<dbReference type="InterPro" id="IPR020013">
    <property type="entry name" value="Flagellar_FlgE/F/G"/>
</dbReference>
<accession>A0A845ASN3</accession>
<sequence length="234" mass="24672">MGLLETAAATLIGGERRVETAARNVTNVNTPGYKREIAYTELIEKADAARGPSGSQPTTASTTLSTQGTLSETGNPLDLAINGSAQLLLRDGDQFVLSRGGQFGIGADGTLVDALGRILQQAGGGDLELASATADILIDGTVLEDDVPVGAIGLFSAEDIDTDARFTREQVGTLVEDDTSELKQGMIERSNVTLSEEMVEMMRNQRQVESGAQLVRAYDQLMSQAISTFSRSGS</sequence>
<dbReference type="Pfam" id="PF06429">
    <property type="entry name" value="Flg_bbr_C"/>
    <property type="match status" value="1"/>
</dbReference>
<comment type="caution">
    <text evidence="9">The sequence shown here is derived from an EMBL/GenBank/DDBJ whole genome shotgun (WGS) entry which is preliminary data.</text>
</comment>
<comment type="subcellular location">
    <subcellularLocation>
        <location evidence="1 4">Bacterial flagellum basal body</location>
    </subcellularLocation>
</comment>
<reference evidence="9 10" key="1">
    <citation type="submission" date="2019-12" db="EMBL/GenBank/DDBJ databases">
        <title>Genomic-based taxomic classification of the family Erythrobacteraceae.</title>
        <authorList>
            <person name="Xu L."/>
        </authorList>
    </citation>
    <scope>NUCLEOTIDE SEQUENCE [LARGE SCALE GENOMIC DNA]</scope>
    <source>
        <strain evidence="9 10">JCM 16677</strain>
    </source>
</reference>
<dbReference type="GO" id="GO:0009425">
    <property type="term" value="C:bacterial-type flagellum basal body"/>
    <property type="evidence" value="ECO:0007669"/>
    <property type="project" value="UniProtKB-SubCell"/>
</dbReference>
<evidence type="ECO:0000259" key="6">
    <source>
        <dbReference type="Pfam" id="PF00460"/>
    </source>
</evidence>
<name>A0A845ASN3_9SPHN</name>
<dbReference type="InterPro" id="IPR001444">
    <property type="entry name" value="Flag_bb_rod_N"/>
</dbReference>
<comment type="similarity">
    <text evidence="2 4">Belongs to the flagella basal body rod proteins family.</text>
</comment>
<evidence type="ECO:0000256" key="3">
    <source>
        <dbReference type="ARBA" id="ARBA00023143"/>
    </source>
</evidence>
<dbReference type="RefSeq" id="WP_160778092.1">
    <property type="nucleotide sequence ID" value="NZ_BAAAZF010000001.1"/>
</dbReference>
<feature type="domain" description="Flagellar basal-body/hook protein C-terminal" evidence="7">
    <location>
        <begin position="183"/>
        <end position="227"/>
    </location>
</feature>
<keyword evidence="9" id="KW-0966">Cell projection</keyword>
<evidence type="ECO:0000313" key="9">
    <source>
        <dbReference type="EMBL" id="MXP33320.1"/>
    </source>
</evidence>
<evidence type="ECO:0000313" key="8">
    <source>
        <dbReference type="EMBL" id="MXP30560.1"/>
    </source>
</evidence>
<dbReference type="EMBL" id="WTYE01000001">
    <property type="protein sequence ID" value="MXP30560.1"/>
    <property type="molecule type" value="Genomic_DNA"/>
</dbReference>
<dbReference type="OrthoDB" id="9804559at2"/>
<evidence type="ECO:0000256" key="2">
    <source>
        <dbReference type="ARBA" id="ARBA00009677"/>
    </source>
</evidence>
<protein>
    <submittedName>
        <fullName evidence="9">Flagellar hook-basal body complex protein</fullName>
    </submittedName>
</protein>
<organism evidence="9 10">
    <name type="scientific">Parerythrobacter jejuensis</name>
    <dbReference type="NCBI Taxonomy" id="795812"/>
    <lineage>
        <taxon>Bacteria</taxon>
        <taxon>Pseudomonadati</taxon>
        <taxon>Pseudomonadota</taxon>
        <taxon>Alphaproteobacteria</taxon>
        <taxon>Sphingomonadales</taxon>
        <taxon>Erythrobacteraceae</taxon>
        <taxon>Parerythrobacter</taxon>
    </lineage>
</organism>
<dbReference type="PANTHER" id="PTHR30435:SF15">
    <property type="entry name" value="BASAL-BODY ROD MODIFICATION PROTEIN FLGD"/>
    <property type="match status" value="1"/>
</dbReference>
<evidence type="ECO:0000256" key="5">
    <source>
        <dbReference type="SAM" id="MobiDB-lite"/>
    </source>
</evidence>
<proteinExistence type="inferred from homology"/>
<evidence type="ECO:0000259" key="7">
    <source>
        <dbReference type="Pfam" id="PF06429"/>
    </source>
</evidence>
<gene>
    <name evidence="8" type="ORF">GRI94_01850</name>
    <name evidence="9" type="ORF">GRI94_15940</name>
</gene>
<dbReference type="NCBIfam" id="TIGR03506">
    <property type="entry name" value="FlgEFG_subfam"/>
    <property type="match status" value="1"/>
</dbReference>
<dbReference type="Proteomes" id="UP000446786">
    <property type="component" value="Unassembled WGS sequence"/>
</dbReference>
<evidence type="ECO:0000256" key="4">
    <source>
        <dbReference type="RuleBase" id="RU362116"/>
    </source>
</evidence>
<dbReference type="Pfam" id="PF00460">
    <property type="entry name" value="Flg_bb_rod"/>
    <property type="match status" value="1"/>
</dbReference>
<dbReference type="PANTHER" id="PTHR30435">
    <property type="entry name" value="FLAGELLAR PROTEIN"/>
    <property type="match status" value="1"/>
</dbReference>
<keyword evidence="3 4" id="KW-0975">Bacterial flagellum</keyword>
<dbReference type="InterPro" id="IPR037925">
    <property type="entry name" value="FlgE/F/G-like"/>
</dbReference>
<dbReference type="SUPFAM" id="SSF117143">
    <property type="entry name" value="Flagellar hook protein flgE"/>
    <property type="match status" value="1"/>
</dbReference>
<feature type="region of interest" description="Disordered" evidence="5">
    <location>
        <begin position="47"/>
        <end position="76"/>
    </location>
</feature>
<feature type="domain" description="Flagellar basal body rod protein N-terminal" evidence="6">
    <location>
        <begin position="4"/>
        <end position="34"/>
    </location>
</feature>
<dbReference type="InterPro" id="IPR010930">
    <property type="entry name" value="Flg_bb/hook_C_dom"/>
</dbReference>